<proteinExistence type="predicted"/>
<reference evidence="2" key="1">
    <citation type="journal article" date="2017" name="Parasit. Vectors">
        <title>Sialotranscriptomics of Rhipicephalus zambeziensis reveals intricate expression profiles of secretory proteins and suggests tight temporal transcriptional regulation during blood-feeding.</title>
        <authorList>
            <person name="de Castro M.H."/>
            <person name="de Klerk D."/>
            <person name="Pienaar R."/>
            <person name="Rees D.J.G."/>
            <person name="Mans B.J."/>
        </authorList>
    </citation>
    <scope>NUCLEOTIDE SEQUENCE</scope>
    <source>
        <tissue evidence="2">Salivary glands</tissue>
    </source>
</reference>
<name>A0A224Y583_9ACAR</name>
<feature type="transmembrane region" description="Helical" evidence="1">
    <location>
        <begin position="43"/>
        <end position="64"/>
    </location>
</feature>
<protein>
    <submittedName>
        <fullName evidence="2">Uncharacterized protein</fullName>
    </submittedName>
</protein>
<dbReference type="EMBL" id="GFPF01001560">
    <property type="protein sequence ID" value="MAA12706.1"/>
    <property type="molecule type" value="Transcribed_RNA"/>
</dbReference>
<evidence type="ECO:0000256" key="1">
    <source>
        <dbReference type="SAM" id="Phobius"/>
    </source>
</evidence>
<keyword evidence="1" id="KW-1133">Transmembrane helix</keyword>
<accession>A0A224Y583</accession>
<dbReference type="AlphaFoldDB" id="A0A224Y583"/>
<sequence length="98" mass="10927">MTVACECERVCSKNTDAGWGWCCATHRVSRHPLQSHRGTERRAVTAALSLCFFFYFLVHPVVLYCHSIVCQALSSLLSSITCVMLCLPSFSCPLLARQ</sequence>
<organism evidence="2">
    <name type="scientific">Rhipicephalus zambeziensis</name>
    <dbReference type="NCBI Taxonomy" id="60191"/>
    <lineage>
        <taxon>Eukaryota</taxon>
        <taxon>Metazoa</taxon>
        <taxon>Ecdysozoa</taxon>
        <taxon>Arthropoda</taxon>
        <taxon>Chelicerata</taxon>
        <taxon>Arachnida</taxon>
        <taxon>Acari</taxon>
        <taxon>Parasitiformes</taxon>
        <taxon>Ixodida</taxon>
        <taxon>Ixodoidea</taxon>
        <taxon>Ixodidae</taxon>
        <taxon>Rhipicephalinae</taxon>
        <taxon>Rhipicephalus</taxon>
        <taxon>Rhipicephalus</taxon>
    </lineage>
</organism>
<keyword evidence="1" id="KW-0812">Transmembrane</keyword>
<feature type="transmembrane region" description="Helical" evidence="1">
    <location>
        <begin position="76"/>
        <end position="96"/>
    </location>
</feature>
<keyword evidence="1" id="KW-0472">Membrane</keyword>
<evidence type="ECO:0000313" key="2">
    <source>
        <dbReference type="EMBL" id="MAA12706.1"/>
    </source>
</evidence>